<comment type="function">
    <text evidence="5">Required for morphogenesis and for the elongation of the flagellar filament by facilitating polymerization of the flagellin monomers at the tip of growing filament. Forms a capping structure, which prevents flagellin subunits (transported through the central channel of the flagellum) from leaking out without polymerization at the distal end.</text>
</comment>
<dbReference type="InterPro" id="IPR010809">
    <property type="entry name" value="FliD_C"/>
</dbReference>
<dbReference type="PANTHER" id="PTHR30288:SF0">
    <property type="entry name" value="FLAGELLAR HOOK-ASSOCIATED PROTEIN 2"/>
    <property type="match status" value="1"/>
</dbReference>
<dbReference type="InterPro" id="IPR040026">
    <property type="entry name" value="FliD"/>
</dbReference>
<keyword evidence="5" id="KW-0964">Secreted</keyword>
<organism evidence="8 9">
    <name type="scientific">Neobacillus piezotolerans</name>
    <dbReference type="NCBI Taxonomy" id="2259171"/>
    <lineage>
        <taxon>Bacteria</taxon>
        <taxon>Bacillati</taxon>
        <taxon>Bacillota</taxon>
        <taxon>Bacilli</taxon>
        <taxon>Bacillales</taxon>
        <taxon>Bacillaceae</taxon>
        <taxon>Neobacillus</taxon>
    </lineage>
</organism>
<dbReference type="GO" id="GO:0071973">
    <property type="term" value="P:bacterial-type flagellum-dependent cell motility"/>
    <property type="evidence" value="ECO:0007669"/>
    <property type="project" value="TreeGrafter"/>
</dbReference>
<protein>
    <recommendedName>
        <fullName evidence="5">Flagellar hook-associated protein 2</fullName>
        <shortName evidence="5">HAP2</shortName>
    </recommendedName>
    <alternativeName>
        <fullName evidence="5">Flagellar cap protein</fullName>
    </alternativeName>
</protein>
<comment type="subcellular location">
    <subcellularLocation>
        <location evidence="5">Secreted</location>
    </subcellularLocation>
    <subcellularLocation>
        <location evidence="5">Bacterial flagellum</location>
    </subcellularLocation>
</comment>
<accession>A0A3D8GNK4</accession>
<comment type="subunit">
    <text evidence="2 5">Homopentamer.</text>
</comment>
<proteinExistence type="inferred from homology"/>
<evidence type="ECO:0000259" key="7">
    <source>
        <dbReference type="Pfam" id="PF07195"/>
    </source>
</evidence>
<reference evidence="8 9" key="1">
    <citation type="submission" date="2018-07" db="EMBL/GenBank/DDBJ databases">
        <title>Bacillus sp. YLB-04 draft genome sequence.</title>
        <authorList>
            <person name="Yu L."/>
            <person name="Tang X."/>
        </authorList>
    </citation>
    <scope>NUCLEOTIDE SEQUENCE [LARGE SCALE GENOMIC DNA]</scope>
    <source>
        <strain evidence="8 9">YLB-04</strain>
    </source>
</reference>
<evidence type="ECO:0000259" key="6">
    <source>
        <dbReference type="Pfam" id="PF02465"/>
    </source>
</evidence>
<dbReference type="GO" id="GO:0009424">
    <property type="term" value="C:bacterial-type flagellum hook"/>
    <property type="evidence" value="ECO:0007669"/>
    <property type="project" value="UniProtKB-UniRule"/>
</dbReference>
<keyword evidence="3" id="KW-0175">Coiled coil</keyword>
<evidence type="ECO:0000256" key="2">
    <source>
        <dbReference type="ARBA" id="ARBA00011255"/>
    </source>
</evidence>
<evidence type="ECO:0000256" key="5">
    <source>
        <dbReference type="RuleBase" id="RU362066"/>
    </source>
</evidence>
<dbReference type="GO" id="GO:0009421">
    <property type="term" value="C:bacterial-type flagellum filament cap"/>
    <property type="evidence" value="ECO:0007669"/>
    <property type="project" value="InterPro"/>
</dbReference>
<evidence type="ECO:0000256" key="1">
    <source>
        <dbReference type="ARBA" id="ARBA00009764"/>
    </source>
</evidence>
<dbReference type="Pfam" id="PF07195">
    <property type="entry name" value="FliD_C"/>
    <property type="match status" value="1"/>
</dbReference>
<dbReference type="InterPro" id="IPR003481">
    <property type="entry name" value="FliD_N"/>
</dbReference>
<name>A0A3D8GNK4_9BACI</name>
<dbReference type="GO" id="GO:0005576">
    <property type="term" value="C:extracellular region"/>
    <property type="evidence" value="ECO:0007669"/>
    <property type="project" value="UniProtKB-SubCell"/>
</dbReference>
<dbReference type="AlphaFoldDB" id="A0A3D8GNK4"/>
<dbReference type="Proteomes" id="UP000257144">
    <property type="component" value="Unassembled WGS sequence"/>
</dbReference>
<dbReference type="PANTHER" id="PTHR30288">
    <property type="entry name" value="FLAGELLAR CAP/ASSEMBLY PROTEIN FLID"/>
    <property type="match status" value="1"/>
</dbReference>
<comment type="caution">
    <text evidence="8">The sequence shown here is derived from an EMBL/GenBank/DDBJ whole genome shotgun (WGS) entry which is preliminary data.</text>
</comment>
<keyword evidence="4 5" id="KW-0975">Bacterial flagellum</keyword>
<feature type="domain" description="Flagellar hook-associated protein 2 N-terminal" evidence="6">
    <location>
        <begin position="14"/>
        <end position="110"/>
    </location>
</feature>
<dbReference type="EMBL" id="QNQT01000007">
    <property type="protein sequence ID" value="RDU35907.1"/>
    <property type="molecule type" value="Genomic_DNA"/>
</dbReference>
<keyword evidence="9" id="KW-1185">Reference proteome</keyword>
<comment type="similarity">
    <text evidence="1 5">Belongs to the FliD family.</text>
</comment>
<dbReference type="Pfam" id="PF02465">
    <property type="entry name" value="FliD_N"/>
    <property type="match status" value="1"/>
</dbReference>
<evidence type="ECO:0000313" key="8">
    <source>
        <dbReference type="EMBL" id="RDU35907.1"/>
    </source>
</evidence>
<dbReference type="GO" id="GO:0007155">
    <property type="term" value="P:cell adhesion"/>
    <property type="evidence" value="ECO:0007669"/>
    <property type="project" value="InterPro"/>
</dbReference>
<gene>
    <name evidence="8" type="ORF">DRW41_15030</name>
</gene>
<evidence type="ECO:0000256" key="4">
    <source>
        <dbReference type="ARBA" id="ARBA00023143"/>
    </source>
</evidence>
<evidence type="ECO:0000256" key="3">
    <source>
        <dbReference type="ARBA" id="ARBA00023054"/>
    </source>
</evidence>
<dbReference type="RefSeq" id="WP_115452835.1">
    <property type="nucleotide sequence ID" value="NZ_QNQT01000007.1"/>
</dbReference>
<sequence>MNTSSVTRITGLASGLDTESIVKKLMDVERIPLNQLKQKQQKQTWLLDSYRQLNSDFLAFRNSTLFNMKLSSSYNTYEVGSSLPNAITGTGTGSSVQGSYSIGVKQLASQAAFTGNNVQLDPTKTMAELGQLTQDTSFTVSVTDPANPSTVQTATIKILTTDKIGDVVSKINGAIDDTSKKSLGLQAFYDANLKQFTMRTKATGEVAKIDLSGNTNQASLDFLGKTLGLDTTKPVATGKNAHIIFDGKDITNLSTNNATIMGINFSFKSTTLDGSGNVQTSNVTVTRSVEAEVKNIKDFVEKYNSLLDRLNKLVNEPVYRDYRPLLDDQKTDMSEKQIEKWEEKAKSGLFRNDSILTGLLNKMRGIMNSTVSTGSSYNSLSSIGIGSKSYQDRGKLYIDEAKLTAAIQADPDAVQKLFSQVGDTAAGTNGFVNQLADEMQTAISQLTKKAGVTGSSQMDQSTVGRLLARIQNDIDRQTDRLFRKEDQYYRQFTEMEKAISKFNSQSSWLYQQSGGM</sequence>
<feature type="domain" description="Flagellar hook-associated protein 2 C-terminal" evidence="7">
    <location>
        <begin position="238"/>
        <end position="504"/>
    </location>
</feature>
<dbReference type="OrthoDB" id="9776025at2"/>
<evidence type="ECO:0000313" key="9">
    <source>
        <dbReference type="Proteomes" id="UP000257144"/>
    </source>
</evidence>